<sequence>MTDALTFPPELVERLRTAANVVVLTGAGISAESGIPTFREAQTGLWAQYDPQELATPQAFRRNPRLVWEWYAWRRALVGQAAPNAGHYALAELERRVPHFSLITQNVDGLHQQAGSGNVIELHGNIARVKCAAEDRVVDQWAETATPPPRCPQCGALLRPDVVWFGEMLPAAALERAFQVSGAADLFLTVGTSGIVQPAASLPLEAVEAGALVVEINPETTPLSPWMTFSLRGAAGRLLPDLLAAAWPPPA</sequence>
<accession>A0A160T0I6</accession>
<dbReference type="InterPro" id="IPR026591">
    <property type="entry name" value="Sirtuin_cat_small_dom_sf"/>
</dbReference>
<evidence type="ECO:0000259" key="5">
    <source>
        <dbReference type="PROSITE" id="PS50305"/>
    </source>
</evidence>
<dbReference type="EMBL" id="LN890655">
    <property type="protein sequence ID" value="CUS02228.2"/>
    <property type="molecule type" value="Genomic_DNA"/>
</dbReference>
<dbReference type="InterPro" id="IPR029035">
    <property type="entry name" value="DHS-like_NAD/FAD-binding_dom"/>
</dbReference>
<reference evidence="6" key="1">
    <citation type="submission" date="2016-01" db="EMBL/GenBank/DDBJ databases">
        <authorList>
            <person name="Mcilroy J.S."/>
            <person name="Karst M S."/>
            <person name="Albertsen M."/>
        </authorList>
    </citation>
    <scope>NUCLEOTIDE SEQUENCE</scope>
    <source>
        <strain evidence="6">Cfx-K</strain>
    </source>
</reference>
<feature type="binding site" evidence="3">
    <location>
        <begin position="191"/>
        <end position="193"/>
    </location>
    <ligand>
        <name>NAD(+)</name>
        <dbReference type="ChEBI" id="CHEBI:57540"/>
    </ligand>
</feature>
<evidence type="ECO:0000256" key="4">
    <source>
        <dbReference type="PROSITE-ProRule" id="PRU00236"/>
    </source>
</evidence>
<feature type="binding site" evidence="3">
    <location>
        <begin position="217"/>
        <end position="219"/>
    </location>
    <ligand>
        <name>NAD(+)</name>
        <dbReference type="ChEBI" id="CHEBI:57540"/>
    </ligand>
</feature>
<keyword evidence="3" id="KW-0862">Zinc</keyword>
<feature type="binding site" evidence="3">
    <location>
        <position position="71"/>
    </location>
    <ligand>
        <name>substrate</name>
    </ligand>
</feature>
<dbReference type="PROSITE" id="PS50305">
    <property type="entry name" value="SIRTUIN"/>
    <property type="match status" value="1"/>
</dbReference>
<evidence type="ECO:0000256" key="3">
    <source>
        <dbReference type="HAMAP-Rule" id="MF_01121"/>
    </source>
</evidence>
<dbReference type="AlphaFoldDB" id="A0A160T0I6"/>
<dbReference type="PANTHER" id="PTHR11085:SF10">
    <property type="entry name" value="NAD-DEPENDENT PROTEIN DEACYLASE SIRTUIN-5, MITOCHONDRIAL-RELATED"/>
    <property type="match status" value="1"/>
</dbReference>
<dbReference type="GO" id="GO:0008270">
    <property type="term" value="F:zinc ion binding"/>
    <property type="evidence" value="ECO:0007669"/>
    <property type="project" value="UniProtKB-UniRule"/>
</dbReference>
<dbReference type="KEGG" id="pbf:CFX0092_A0347"/>
<dbReference type="Gene3D" id="3.30.1600.10">
    <property type="entry name" value="SIR2/SIRT2 'Small Domain"/>
    <property type="match status" value="1"/>
</dbReference>
<dbReference type="RefSeq" id="WP_095041870.1">
    <property type="nucleotide sequence ID" value="NZ_LN890655.1"/>
</dbReference>
<dbReference type="CDD" id="cd01412">
    <property type="entry name" value="SIRT5_Af1_CobB"/>
    <property type="match status" value="1"/>
</dbReference>
<dbReference type="EC" id="2.3.1.286" evidence="3"/>
<dbReference type="Gene3D" id="3.40.50.1220">
    <property type="entry name" value="TPP-binding domain"/>
    <property type="match status" value="1"/>
</dbReference>
<comment type="caution">
    <text evidence="3 4">Lacks conserved residue(s) required for the propagation of feature annotation.</text>
</comment>
<comment type="subcellular location">
    <subcellularLocation>
        <location evidence="3">Cytoplasm</location>
    </subcellularLocation>
</comment>
<comment type="domain">
    <text evidence="3">2 residues (Tyr-71 and Arg-74) present in a large hydrophobic pocket are probably involved in substrate specificity. They are important for desuccinylation activity, but dispensable for deacetylation activity.</text>
</comment>
<comment type="function">
    <text evidence="3">NAD-dependent lysine deacetylase and desuccinylase that specifically removes acetyl and succinyl groups on target proteins. Modulates the activities of several proteins which are inactive in their acylated form.</text>
</comment>
<dbReference type="InterPro" id="IPR026590">
    <property type="entry name" value="Ssirtuin_cat_dom"/>
</dbReference>
<comment type="similarity">
    <text evidence="3">Belongs to the sirtuin family. Class III subfamily.</text>
</comment>
<feature type="binding site" evidence="3">
    <location>
        <position position="235"/>
    </location>
    <ligand>
        <name>NAD(+)</name>
        <dbReference type="ChEBI" id="CHEBI:57540"/>
    </ligand>
</feature>
<organism evidence="6 7">
    <name type="scientific">Candidatus Promineifilum breve</name>
    <dbReference type="NCBI Taxonomy" id="1806508"/>
    <lineage>
        <taxon>Bacteria</taxon>
        <taxon>Bacillati</taxon>
        <taxon>Chloroflexota</taxon>
        <taxon>Ardenticatenia</taxon>
        <taxon>Candidatus Promineifilales</taxon>
        <taxon>Candidatus Promineifilaceae</taxon>
        <taxon>Candidatus Promineifilum</taxon>
    </lineage>
</organism>
<dbReference type="GO" id="GO:0036055">
    <property type="term" value="F:protein-succinyllysine desuccinylase activity"/>
    <property type="evidence" value="ECO:0007669"/>
    <property type="project" value="UniProtKB-UniRule"/>
</dbReference>
<name>A0A160T0I6_9CHLR</name>
<comment type="catalytic activity">
    <reaction evidence="3">
        <text>N(6)-acetyl-L-lysyl-[protein] + NAD(+) + H2O = 2''-O-acetyl-ADP-D-ribose + nicotinamide + L-lysyl-[protein]</text>
        <dbReference type="Rhea" id="RHEA:43636"/>
        <dbReference type="Rhea" id="RHEA-COMP:9752"/>
        <dbReference type="Rhea" id="RHEA-COMP:10731"/>
        <dbReference type="ChEBI" id="CHEBI:15377"/>
        <dbReference type="ChEBI" id="CHEBI:17154"/>
        <dbReference type="ChEBI" id="CHEBI:29969"/>
        <dbReference type="ChEBI" id="CHEBI:57540"/>
        <dbReference type="ChEBI" id="CHEBI:61930"/>
        <dbReference type="ChEBI" id="CHEBI:83767"/>
        <dbReference type="EC" id="2.3.1.286"/>
    </reaction>
</comment>
<protein>
    <recommendedName>
        <fullName evidence="3">NAD-dependent protein deacylase</fullName>
        <ecNumber evidence="3">2.3.1.286</ecNumber>
    </recommendedName>
    <alternativeName>
        <fullName evidence="3">Regulatory protein SIR2 homolog</fullName>
    </alternativeName>
</protein>
<feature type="domain" description="Deacetylase sirtuin-type" evidence="5">
    <location>
        <begin position="1"/>
        <end position="251"/>
    </location>
</feature>
<evidence type="ECO:0000256" key="2">
    <source>
        <dbReference type="ARBA" id="ARBA00023027"/>
    </source>
</evidence>
<evidence type="ECO:0000313" key="7">
    <source>
        <dbReference type="Proteomes" id="UP000215027"/>
    </source>
</evidence>
<dbReference type="GO" id="GO:0070403">
    <property type="term" value="F:NAD+ binding"/>
    <property type="evidence" value="ECO:0007669"/>
    <property type="project" value="UniProtKB-UniRule"/>
</dbReference>
<keyword evidence="3" id="KW-0479">Metal-binding</keyword>
<proteinExistence type="inferred from homology"/>
<keyword evidence="1" id="KW-0808">Transferase</keyword>
<dbReference type="Pfam" id="PF02146">
    <property type="entry name" value="SIR2"/>
    <property type="match status" value="1"/>
</dbReference>
<comment type="cofactor">
    <cofactor evidence="3">
        <name>Zn(2+)</name>
        <dbReference type="ChEBI" id="CHEBI:29105"/>
    </cofactor>
    <text evidence="3">Binds 1 zinc ion per subunit.</text>
</comment>
<keyword evidence="3" id="KW-0963">Cytoplasm</keyword>
<feature type="active site" description="Proton acceptor" evidence="3">
    <location>
        <position position="123"/>
    </location>
</feature>
<feature type="binding site" evidence="3">
    <location>
        <begin position="105"/>
        <end position="108"/>
    </location>
    <ligand>
        <name>NAD(+)</name>
        <dbReference type="ChEBI" id="CHEBI:57540"/>
    </ligand>
</feature>
<dbReference type="GO" id="GO:0036054">
    <property type="term" value="F:protein-malonyllysine demalonylase activity"/>
    <property type="evidence" value="ECO:0007669"/>
    <property type="project" value="InterPro"/>
</dbReference>
<keyword evidence="2 3" id="KW-0520">NAD</keyword>
<comment type="catalytic activity">
    <reaction evidence="3">
        <text>N(6)-succinyl-L-lysyl-[protein] + NAD(+) + H2O = 2''-O-succinyl-ADP-D-ribose + nicotinamide + L-lysyl-[protein]</text>
        <dbReference type="Rhea" id="RHEA:47668"/>
        <dbReference type="Rhea" id="RHEA-COMP:9752"/>
        <dbReference type="Rhea" id="RHEA-COMP:11877"/>
        <dbReference type="ChEBI" id="CHEBI:15377"/>
        <dbReference type="ChEBI" id="CHEBI:17154"/>
        <dbReference type="ChEBI" id="CHEBI:29969"/>
        <dbReference type="ChEBI" id="CHEBI:57540"/>
        <dbReference type="ChEBI" id="CHEBI:87830"/>
        <dbReference type="ChEBI" id="CHEBI:87832"/>
    </reaction>
</comment>
<keyword evidence="6" id="KW-0378">Hydrolase</keyword>
<feature type="binding site" evidence="3">
    <location>
        <position position="151"/>
    </location>
    <ligand>
        <name>Zn(2+)</name>
        <dbReference type="ChEBI" id="CHEBI:29105"/>
    </ligand>
</feature>
<dbReference type="HAMAP" id="MF_01121">
    <property type="entry name" value="Sirtuin_ClassIII"/>
    <property type="match status" value="1"/>
</dbReference>
<evidence type="ECO:0000256" key="1">
    <source>
        <dbReference type="ARBA" id="ARBA00022679"/>
    </source>
</evidence>
<dbReference type="GO" id="GO:0017136">
    <property type="term" value="F:histone deacetylase activity, NAD-dependent"/>
    <property type="evidence" value="ECO:0007669"/>
    <property type="project" value="TreeGrafter"/>
</dbReference>
<dbReference type="InterPro" id="IPR050134">
    <property type="entry name" value="NAD-dep_sirtuin_deacylases"/>
</dbReference>
<dbReference type="NCBIfam" id="NF001753">
    <property type="entry name" value="PRK00481.1-3"/>
    <property type="match status" value="1"/>
</dbReference>
<dbReference type="Proteomes" id="UP000215027">
    <property type="component" value="Chromosome I"/>
</dbReference>
<keyword evidence="7" id="KW-1185">Reference proteome</keyword>
<dbReference type="PANTHER" id="PTHR11085">
    <property type="entry name" value="NAD-DEPENDENT PROTEIN DEACYLASE SIRTUIN-5, MITOCHONDRIAL-RELATED"/>
    <property type="match status" value="1"/>
</dbReference>
<dbReference type="InterPro" id="IPR003000">
    <property type="entry name" value="Sirtuin"/>
</dbReference>
<dbReference type="InterPro" id="IPR027546">
    <property type="entry name" value="Sirtuin_class_III"/>
</dbReference>
<dbReference type="SUPFAM" id="SSF52467">
    <property type="entry name" value="DHS-like NAD/FAD-binding domain"/>
    <property type="match status" value="1"/>
</dbReference>
<feature type="binding site" evidence="3">
    <location>
        <position position="131"/>
    </location>
    <ligand>
        <name>Zn(2+)</name>
        <dbReference type="ChEBI" id="CHEBI:29105"/>
    </ligand>
</feature>
<feature type="binding site" evidence="3">
    <location>
        <position position="74"/>
    </location>
    <ligand>
        <name>substrate</name>
    </ligand>
</feature>
<dbReference type="OrthoDB" id="9800582at2"/>
<evidence type="ECO:0000313" key="6">
    <source>
        <dbReference type="EMBL" id="CUS02228.2"/>
    </source>
</evidence>
<dbReference type="GO" id="GO:0005737">
    <property type="term" value="C:cytoplasm"/>
    <property type="evidence" value="ECO:0007669"/>
    <property type="project" value="UniProtKB-SubCell"/>
</dbReference>
<gene>
    <name evidence="3 6" type="primary">cobB</name>
    <name evidence="6" type="ORF">CFX0092_A0347</name>
</gene>